<proteinExistence type="predicted"/>
<name>A0ACC2RSA7_9FUNG</name>
<accession>A0ACC2RSA7</accession>
<comment type="caution">
    <text evidence="1">The sequence shown here is derived from an EMBL/GenBank/DDBJ whole genome shotgun (WGS) entry which is preliminary data.</text>
</comment>
<dbReference type="EC" id="2.3.1.254" evidence="1"/>
<keyword evidence="1" id="KW-0808">Transferase</keyword>
<gene>
    <name evidence="1" type="primary">naa20_2</name>
    <name evidence="1" type="ORF">DSO57_1029653</name>
</gene>
<evidence type="ECO:0000313" key="1">
    <source>
        <dbReference type="EMBL" id="KAJ9052885.1"/>
    </source>
</evidence>
<organism evidence="1 2">
    <name type="scientific">Entomophthora muscae</name>
    <dbReference type="NCBI Taxonomy" id="34485"/>
    <lineage>
        <taxon>Eukaryota</taxon>
        <taxon>Fungi</taxon>
        <taxon>Fungi incertae sedis</taxon>
        <taxon>Zoopagomycota</taxon>
        <taxon>Entomophthoromycotina</taxon>
        <taxon>Entomophthoromycetes</taxon>
        <taxon>Entomophthorales</taxon>
        <taxon>Entomophthoraceae</taxon>
        <taxon>Entomophthora</taxon>
    </lineage>
</organism>
<reference evidence="1" key="1">
    <citation type="submission" date="2022-04" db="EMBL/GenBank/DDBJ databases">
        <title>Genome of the entomopathogenic fungus Entomophthora muscae.</title>
        <authorList>
            <person name="Elya C."/>
            <person name="Lovett B.R."/>
            <person name="Lee E."/>
            <person name="Macias A.M."/>
            <person name="Hajek A.E."/>
            <person name="De Bivort B.L."/>
            <person name="Kasson M.T."/>
            <person name="De Fine Licht H.H."/>
            <person name="Stajich J.E."/>
        </authorList>
    </citation>
    <scope>NUCLEOTIDE SEQUENCE</scope>
    <source>
        <strain evidence="1">Berkeley</strain>
    </source>
</reference>
<keyword evidence="1" id="KW-0012">Acyltransferase</keyword>
<keyword evidence="2" id="KW-1185">Reference proteome</keyword>
<dbReference type="EMBL" id="QTSX02006587">
    <property type="protein sequence ID" value="KAJ9052885.1"/>
    <property type="molecule type" value="Genomic_DNA"/>
</dbReference>
<protein>
    <submittedName>
        <fullName evidence="1">N-alpha-acetyltransferase 20</fullName>
        <ecNumber evidence="1">2.3.1.254</ecNumber>
    </submittedName>
</protein>
<sequence length="178" mass="20513">MTTIRPFSCDDLFKFNNINLDSLTETYNLSFYLMYMAQWPDLFYVAESPSKNLMGYMMGKAEGKGINWHGHVTAITVAPQYRRLGLANLLMVELESMSDKVYRGYFVDLFVRASNAVAIKMYQQMGYTTYRQVLGYYSSCNEEDSNSEDAFDMRKALSRDVDKESVIPLGRPVYPEDL</sequence>
<evidence type="ECO:0000313" key="2">
    <source>
        <dbReference type="Proteomes" id="UP001165960"/>
    </source>
</evidence>
<dbReference type="Proteomes" id="UP001165960">
    <property type="component" value="Unassembled WGS sequence"/>
</dbReference>